<feature type="signal peptide" evidence="6">
    <location>
        <begin position="1"/>
        <end position="23"/>
    </location>
</feature>
<evidence type="ECO:0000256" key="3">
    <source>
        <dbReference type="ARBA" id="ARBA00022989"/>
    </source>
</evidence>
<evidence type="ECO:0000256" key="1">
    <source>
        <dbReference type="ARBA" id="ARBA00004141"/>
    </source>
</evidence>
<evidence type="ECO:0000313" key="7">
    <source>
        <dbReference type="EMBL" id="MFD1891327.1"/>
    </source>
</evidence>
<proteinExistence type="predicted"/>
<evidence type="ECO:0000256" key="4">
    <source>
        <dbReference type="ARBA" id="ARBA00023136"/>
    </source>
</evidence>
<keyword evidence="3" id="KW-1133">Transmembrane helix</keyword>
<feature type="compositionally biased region" description="Low complexity" evidence="5">
    <location>
        <begin position="157"/>
        <end position="168"/>
    </location>
</feature>
<gene>
    <name evidence="7" type="ORF">ACFSCS_14220</name>
</gene>
<keyword evidence="2" id="KW-0812">Transmembrane</keyword>
<sequence length="209" mass="21895">MTLIRAAGRTMLASFFIVNGAKAAAKPEPLVADAEPIARKVVPLVQQVAPPSVANYVPEETKQLVRLTGVAQVLGGLGLATGLGRRASATLLSASMVPHVLASRPAKGATAEQKAAARSVMLRNIALLGGALIASQDTQGKPSLAWRASHEARQLSKEAQAQKKALSKAAEKQSKNVKKQAKQLTGSSATKDVKKQYEDVVSSIESLLK</sequence>
<keyword evidence="4" id="KW-0472">Membrane</keyword>
<evidence type="ECO:0000256" key="2">
    <source>
        <dbReference type="ARBA" id="ARBA00022692"/>
    </source>
</evidence>
<organism evidence="7 8">
    <name type="scientific">Luteococcus peritonei</name>
    <dbReference type="NCBI Taxonomy" id="88874"/>
    <lineage>
        <taxon>Bacteria</taxon>
        <taxon>Bacillati</taxon>
        <taxon>Actinomycetota</taxon>
        <taxon>Actinomycetes</taxon>
        <taxon>Propionibacteriales</taxon>
        <taxon>Propionibacteriaceae</taxon>
        <taxon>Luteococcus</taxon>
    </lineage>
</organism>
<comment type="subcellular location">
    <subcellularLocation>
        <location evidence="1">Membrane</location>
        <topology evidence="1">Multi-pass membrane protein</topology>
    </subcellularLocation>
</comment>
<dbReference type="Proteomes" id="UP001597326">
    <property type="component" value="Unassembled WGS sequence"/>
</dbReference>
<protein>
    <submittedName>
        <fullName evidence="7">DoxX family membrane protein</fullName>
    </submittedName>
</protein>
<dbReference type="RefSeq" id="WP_343875673.1">
    <property type="nucleotide sequence ID" value="NZ_BAAAIX010000034.1"/>
</dbReference>
<evidence type="ECO:0000313" key="8">
    <source>
        <dbReference type="Proteomes" id="UP001597326"/>
    </source>
</evidence>
<keyword evidence="6" id="KW-0732">Signal</keyword>
<evidence type="ECO:0000256" key="5">
    <source>
        <dbReference type="SAM" id="MobiDB-lite"/>
    </source>
</evidence>
<dbReference type="EMBL" id="JBHUFZ010000033">
    <property type="protein sequence ID" value="MFD1891327.1"/>
    <property type="molecule type" value="Genomic_DNA"/>
</dbReference>
<keyword evidence="8" id="KW-1185">Reference proteome</keyword>
<accession>A0ABW4RYC6</accession>
<feature type="region of interest" description="Disordered" evidence="5">
    <location>
        <begin position="156"/>
        <end position="196"/>
    </location>
</feature>
<comment type="caution">
    <text evidence="7">The sequence shown here is derived from an EMBL/GenBank/DDBJ whole genome shotgun (WGS) entry which is preliminary data.</text>
</comment>
<dbReference type="Pfam" id="PF07681">
    <property type="entry name" value="DoxX"/>
    <property type="match status" value="1"/>
</dbReference>
<evidence type="ECO:0000256" key="6">
    <source>
        <dbReference type="SAM" id="SignalP"/>
    </source>
</evidence>
<feature type="chain" id="PRO_5045851398" evidence="6">
    <location>
        <begin position="24"/>
        <end position="209"/>
    </location>
</feature>
<dbReference type="InterPro" id="IPR032808">
    <property type="entry name" value="DoxX"/>
</dbReference>
<reference evidence="8" key="1">
    <citation type="journal article" date="2019" name="Int. J. Syst. Evol. Microbiol.">
        <title>The Global Catalogue of Microorganisms (GCM) 10K type strain sequencing project: providing services to taxonomists for standard genome sequencing and annotation.</title>
        <authorList>
            <consortium name="The Broad Institute Genomics Platform"/>
            <consortium name="The Broad Institute Genome Sequencing Center for Infectious Disease"/>
            <person name="Wu L."/>
            <person name="Ma J."/>
        </authorList>
    </citation>
    <scope>NUCLEOTIDE SEQUENCE [LARGE SCALE GENOMIC DNA]</scope>
    <source>
        <strain evidence="8">CAIM 431</strain>
    </source>
</reference>
<name>A0ABW4RYC6_9ACTN</name>